<keyword evidence="6 7" id="KW-0067">ATP-binding</keyword>
<name>A0A4Q4STJ0_9PEZI</name>
<dbReference type="Gene3D" id="3.40.50.10240">
    <property type="entry name" value="Thiamin pyrophosphokinase, catalytic domain"/>
    <property type="match status" value="1"/>
</dbReference>
<dbReference type="GO" id="GO:0004788">
    <property type="term" value="F:thiamine diphosphokinase activity"/>
    <property type="evidence" value="ECO:0007669"/>
    <property type="project" value="UniProtKB-UniRule"/>
</dbReference>
<dbReference type="UniPathway" id="UPA00060">
    <property type="reaction ID" value="UER00597"/>
</dbReference>
<evidence type="ECO:0000256" key="2">
    <source>
        <dbReference type="ARBA" id="ARBA00006785"/>
    </source>
</evidence>
<feature type="compositionally biased region" description="Basic and acidic residues" evidence="8">
    <location>
        <begin position="193"/>
        <end position="203"/>
    </location>
</feature>
<dbReference type="InterPro" id="IPR006282">
    <property type="entry name" value="Thi_PPkinase"/>
</dbReference>
<evidence type="ECO:0000256" key="1">
    <source>
        <dbReference type="ARBA" id="ARBA00005078"/>
    </source>
</evidence>
<evidence type="ECO:0000256" key="4">
    <source>
        <dbReference type="ARBA" id="ARBA00022741"/>
    </source>
</evidence>
<dbReference type="SUPFAM" id="SSF63999">
    <property type="entry name" value="Thiamin pyrophosphokinase, catalytic domain"/>
    <property type="match status" value="1"/>
</dbReference>
<keyword evidence="11" id="KW-1185">Reference proteome</keyword>
<organism evidence="10 11">
    <name type="scientific">Monosporascus ibericus</name>
    <dbReference type="NCBI Taxonomy" id="155417"/>
    <lineage>
        <taxon>Eukaryota</taxon>
        <taxon>Fungi</taxon>
        <taxon>Dikarya</taxon>
        <taxon>Ascomycota</taxon>
        <taxon>Pezizomycotina</taxon>
        <taxon>Sordariomycetes</taxon>
        <taxon>Xylariomycetidae</taxon>
        <taxon>Xylariales</taxon>
        <taxon>Xylariales incertae sedis</taxon>
        <taxon>Monosporascus</taxon>
    </lineage>
</organism>
<accession>A0A4Q4STJ0</accession>
<dbReference type="InterPro" id="IPR007371">
    <property type="entry name" value="TPK_catalytic"/>
</dbReference>
<evidence type="ECO:0000313" key="11">
    <source>
        <dbReference type="Proteomes" id="UP000293360"/>
    </source>
</evidence>
<dbReference type="InterPro" id="IPR016966">
    <property type="entry name" value="Thiamin_pyrophosphokinase_euk"/>
</dbReference>
<evidence type="ECO:0000313" key="10">
    <source>
        <dbReference type="EMBL" id="RYO74640.1"/>
    </source>
</evidence>
<feature type="region of interest" description="Disordered" evidence="8">
    <location>
        <begin position="178"/>
        <end position="210"/>
    </location>
</feature>
<comment type="caution">
    <text evidence="10">The sequence shown here is derived from an EMBL/GenBank/DDBJ whole genome shotgun (WGS) entry which is preliminary data.</text>
</comment>
<dbReference type="OrthoDB" id="25149at2759"/>
<protein>
    <recommendedName>
        <fullName evidence="7">Thiamine pyrophosphokinase</fullName>
        <ecNumber evidence="7">2.7.6.2</ecNumber>
    </recommendedName>
</protein>
<evidence type="ECO:0000256" key="6">
    <source>
        <dbReference type="ARBA" id="ARBA00022840"/>
    </source>
</evidence>
<comment type="similarity">
    <text evidence="2 7">Belongs to the thiamine pyrophosphokinase family.</text>
</comment>
<dbReference type="SUPFAM" id="SSF63862">
    <property type="entry name" value="Thiamin pyrophosphokinase, substrate-binding domain"/>
    <property type="match status" value="1"/>
</dbReference>
<gene>
    <name evidence="10" type="ORF">DL764_010793</name>
</gene>
<evidence type="ECO:0000256" key="8">
    <source>
        <dbReference type="SAM" id="MobiDB-lite"/>
    </source>
</evidence>
<dbReference type="CDD" id="cd07995">
    <property type="entry name" value="TPK"/>
    <property type="match status" value="1"/>
</dbReference>
<dbReference type="GO" id="GO:0005524">
    <property type="term" value="F:ATP binding"/>
    <property type="evidence" value="ECO:0007669"/>
    <property type="project" value="UniProtKB-UniRule"/>
</dbReference>
<feature type="domain" description="Thiamin pyrophosphokinase thiamin-binding" evidence="9">
    <location>
        <begin position="225"/>
        <end position="318"/>
    </location>
</feature>
<dbReference type="Pfam" id="PF04265">
    <property type="entry name" value="TPK_B1_binding"/>
    <property type="match status" value="1"/>
</dbReference>
<dbReference type="Gene3D" id="2.60.120.320">
    <property type="entry name" value="Thiamin pyrophosphokinase, thiamin-binding domain"/>
    <property type="match status" value="1"/>
</dbReference>
<dbReference type="EC" id="2.7.6.2" evidence="7"/>
<evidence type="ECO:0000256" key="7">
    <source>
        <dbReference type="PIRNR" id="PIRNR031057"/>
    </source>
</evidence>
<evidence type="ECO:0000259" key="9">
    <source>
        <dbReference type="SMART" id="SM00983"/>
    </source>
</evidence>
<dbReference type="GO" id="GO:0016301">
    <property type="term" value="F:kinase activity"/>
    <property type="evidence" value="ECO:0007669"/>
    <property type="project" value="UniProtKB-UniRule"/>
</dbReference>
<dbReference type="InterPro" id="IPR007373">
    <property type="entry name" value="Thiamin_PyroPKinase_B1-bd"/>
</dbReference>
<dbReference type="InterPro" id="IPR036371">
    <property type="entry name" value="TPK_B1-bd_sf"/>
</dbReference>
<dbReference type="GO" id="GO:0009229">
    <property type="term" value="P:thiamine diphosphate biosynthetic process"/>
    <property type="evidence" value="ECO:0007669"/>
    <property type="project" value="UniProtKB-UniRule"/>
</dbReference>
<evidence type="ECO:0000256" key="3">
    <source>
        <dbReference type="ARBA" id="ARBA00022679"/>
    </source>
</evidence>
<dbReference type="PANTHER" id="PTHR13622:SF8">
    <property type="entry name" value="THIAMIN PYROPHOSPHOKINASE 1"/>
    <property type="match status" value="1"/>
</dbReference>
<dbReference type="GO" id="GO:0030975">
    <property type="term" value="F:thiamine binding"/>
    <property type="evidence" value="ECO:0007669"/>
    <property type="project" value="UniProtKB-UniRule"/>
</dbReference>
<dbReference type="InterPro" id="IPR036759">
    <property type="entry name" value="TPK_catalytic_sf"/>
</dbReference>
<comment type="pathway">
    <text evidence="1 7">Cofactor biosynthesis; thiamine diphosphate biosynthesis; thiamine diphosphate from thiamine: step 1/1.</text>
</comment>
<keyword evidence="3 7" id="KW-0808">Transferase</keyword>
<dbReference type="AlphaFoldDB" id="A0A4Q4STJ0"/>
<dbReference type="STRING" id="155417.A0A4Q4STJ0"/>
<dbReference type="EMBL" id="QJNU01001582">
    <property type="protein sequence ID" value="RYO74640.1"/>
    <property type="molecule type" value="Genomic_DNA"/>
</dbReference>
<dbReference type="GO" id="GO:0006772">
    <property type="term" value="P:thiamine metabolic process"/>
    <property type="evidence" value="ECO:0007669"/>
    <property type="project" value="InterPro"/>
</dbReference>
<proteinExistence type="inferred from homology"/>
<sequence length="328" mass="36437">MSGADPQTTQWNPTPILDERLLREQRDRFSLVILNQPIHNIPLFLDLWKRATVRIAADGGANRVRAIRADLPPAGPPLDFIVGDLDSLRSETRAWFLQQPGLGPAGRQQQIIEIEDQDSTDFAKAVKHARELSQKRARGRPSAGSSHDQVEDIICYSGLGGRVDQAMSQLHHLYMFQQRRGPSDVTSNESAETEARERPENGDGHASGRMYLTNGESLTFVLLAGRHAIRIRDKLDVHEDAPIPTNIKAEEASRPESKPNVFGKHVGIIPLAGPSLLTTRGLEWDVRDWRTEFGGRMSTSNHTTPGSDVVEVETSRDVLFTIDIPVLV</sequence>
<keyword evidence="4 7" id="KW-0547">Nucleotide-binding</keyword>
<evidence type="ECO:0000256" key="5">
    <source>
        <dbReference type="ARBA" id="ARBA00022777"/>
    </source>
</evidence>
<dbReference type="PANTHER" id="PTHR13622">
    <property type="entry name" value="THIAMIN PYROPHOSPHOKINASE"/>
    <property type="match status" value="1"/>
</dbReference>
<reference evidence="10 11" key="1">
    <citation type="submission" date="2018-06" db="EMBL/GenBank/DDBJ databases">
        <title>Complete Genomes of Monosporascus.</title>
        <authorList>
            <person name="Robinson A.J."/>
            <person name="Natvig D.O."/>
        </authorList>
    </citation>
    <scope>NUCLEOTIDE SEQUENCE [LARGE SCALE GENOMIC DNA]</scope>
    <source>
        <strain evidence="10 11">CBS 110550</strain>
    </source>
</reference>
<dbReference type="PIRSF" id="PIRSF031057">
    <property type="entry name" value="Thiamin_pyrophosphokinase"/>
    <property type="match status" value="1"/>
</dbReference>
<comment type="catalytic activity">
    <reaction evidence="7">
        <text>thiamine + ATP = thiamine diphosphate + AMP + H(+)</text>
        <dbReference type="Rhea" id="RHEA:11576"/>
        <dbReference type="ChEBI" id="CHEBI:15378"/>
        <dbReference type="ChEBI" id="CHEBI:18385"/>
        <dbReference type="ChEBI" id="CHEBI:30616"/>
        <dbReference type="ChEBI" id="CHEBI:58937"/>
        <dbReference type="ChEBI" id="CHEBI:456215"/>
    </reaction>
</comment>
<dbReference type="Pfam" id="PF04263">
    <property type="entry name" value="TPK_catalytic"/>
    <property type="match status" value="1"/>
</dbReference>
<keyword evidence="5 7" id="KW-0418">Kinase</keyword>
<dbReference type="SMART" id="SM00983">
    <property type="entry name" value="TPK_B1_binding"/>
    <property type="match status" value="1"/>
</dbReference>
<dbReference type="Proteomes" id="UP000293360">
    <property type="component" value="Unassembled WGS sequence"/>
</dbReference>